<dbReference type="eggNOG" id="arCOG00181">
    <property type="taxonomic scope" value="Archaea"/>
</dbReference>
<organism evidence="5 6">
    <name type="scientific">Acidianus hospitalis (strain W1)</name>
    <dbReference type="NCBI Taxonomy" id="933801"/>
    <lineage>
        <taxon>Archaea</taxon>
        <taxon>Thermoproteota</taxon>
        <taxon>Thermoprotei</taxon>
        <taxon>Sulfolobales</taxon>
        <taxon>Sulfolobaceae</taxon>
        <taxon>Acidianus</taxon>
    </lineage>
</organism>
<dbReference type="NCBIfam" id="TIGR01727">
    <property type="entry name" value="oligo_HPY"/>
    <property type="match status" value="1"/>
</dbReference>
<dbReference type="InterPro" id="IPR003439">
    <property type="entry name" value="ABC_transporter-like_ATP-bd"/>
</dbReference>
<dbReference type="GeneID" id="10599614"/>
<reference evidence="5 6" key="1">
    <citation type="journal article" date="2011" name="Extremophiles">
        <title>Genomic analysis of Acidianus hospitalis W1 a host for studying crenarchaeal virus and plasmid life cycles.</title>
        <authorList>
            <person name="You X.Y."/>
            <person name="Liu C."/>
            <person name="Wang S.Y."/>
            <person name="Jiang C.Y."/>
            <person name="Shah S.A."/>
            <person name="Prangishvili D."/>
            <person name="She Q."/>
            <person name="Liu S.J."/>
            <person name="Garrett R.A."/>
        </authorList>
    </citation>
    <scope>NUCLEOTIDE SEQUENCE [LARGE SCALE GENOMIC DNA]</scope>
    <source>
        <strain evidence="5 6">W1</strain>
    </source>
</reference>
<evidence type="ECO:0000256" key="3">
    <source>
        <dbReference type="ARBA" id="ARBA00022840"/>
    </source>
</evidence>
<evidence type="ECO:0000313" key="5">
    <source>
        <dbReference type="EMBL" id="AEE93066.1"/>
    </source>
</evidence>
<dbReference type="PROSITE" id="PS00211">
    <property type="entry name" value="ABC_TRANSPORTER_1"/>
    <property type="match status" value="1"/>
</dbReference>
<dbReference type="Pfam" id="PF08352">
    <property type="entry name" value="oligo_HPY"/>
    <property type="match status" value="1"/>
</dbReference>
<dbReference type="STRING" id="933801.Ahos_0174"/>
<dbReference type="FunFam" id="3.40.50.300:FF:000016">
    <property type="entry name" value="Oligopeptide ABC transporter ATP-binding component"/>
    <property type="match status" value="1"/>
</dbReference>
<dbReference type="InterPro" id="IPR003593">
    <property type="entry name" value="AAA+_ATPase"/>
</dbReference>
<reference key="2">
    <citation type="journal article" date="2011" name="Extremophiles">
        <title>Genomic analyses of Acidianus hospitalis W1 a host for studying crenarchaeal virus and plasmid life cycles.</title>
        <authorList>
            <person name="You X.Y."/>
            <person name="Liu C."/>
            <person name="Wang S.Y."/>
            <person name="Jiang C.Y."/>
            <person name="Shah S.A."/>
            <person name="Prangishvili D."/>
            <person name="Liu S.J."/>
            <person name="Garrett R.A."/>
        </authorList>
    </citation>
    <scope>NUCLEOTIDE SEQUENCE</scope>
    <source>
        <strain>W1</strain>
    </source>
</reference>
<dbReference type="Pfam" id="PF00005">
    <property type="entry name" value="ABC_tran"/>
    <property type="match status" value="1"/>
</dbReference>
<keyword evidence="2" id="KW-0547">Nucleotide-binding</keyword>
<dbReference type="Proteomes" id="UP000008458">
    <property type="component" value="Chromosome"/>
</dbReference>
<dbReference type="GO" id="GO:0005524">
    <property type="term" value="F:ATP binding"/>
    <property type="evidence" value="ECO:0007669"/>
    <property type="project" value="UniProtKB-KW"/>
</dbReference>
<dbReference type="HOGENOM" id="CLU_000604_1_23_2"/>
<evidence type="ECO:0000256" key="2">
    <source>
        <dbReference type="ARBA" id="ARBA00022741"/>
    </source>
</evidence>
<dbReference type="PANTHER" id="PTHR43067">
    <property type="entry name" value="OLIGOPEPTIDE/DIPEPTIDE ABC TRANSPORTER, ATPASE SUBUNIT"/>
    <property type="match status" value="1"/>
</dbReference>
<dbReference type="SMART" id="SM00382">
    <property type="entry name" value="AAA"/>
    <property type="match status" value="1"/>
</dbReference>
<dbReference type="SUPFAM" id="SSF52540">
    <property type="entry name" value="P-loop containing nucleoside triphosphate hydrolases"/>
    <property type="match status" value="1"/>
</dbReference>
<dbReference type="RefSeq" id="WP_013774983.1">
    <property type="nucleotide sequence ID" value="NC_015518.1"/>
</dbReference>
<dbReference type="GO" id="GO:0015833">
    <property type="term" value="P:peptide transport"/>
    <property type="evidence" value="ECO:0007669"/>
    <property type="project" value="InterPro"/>
</dbReference>
<proteinExistence type="predicted"/>
<keyword evidence="3" id="KW-0067">ATP-binding</keyword>
<keyword evidence="6" id="KW-1185">Reference proteome</keyword>
<dbReference type="AlphaFoldDB" id="F4B4H7"/>
<dbReference type="EMBL" id="CP002535">
    <property type="protein sequence ID" value="AEE93066.1"/>
    <property type="molecule type" value="Genomic_DNA"/>
</dbReference>
<dbReference type="PANTHER" id="PTHR43067:SF3">
    <property type="entry name" value="MALTOSE ABC TRANSPORTER, ATP-BINDING PROTEIN"/>
    <property type="match status" value="1"/>
</dbReference>
<feature type="domain" description="ABC transporter" evidence="4">
    <location>
        <begin position="8"/>
        <end position="257"/>
    </location>
</feature>
<evidence type="ECO:0000256" key="1">
    <source>
        <dbReference type="ARBA" id="ARBA00022448"/>
    </source>
</evidence>
<name>F4B4H7_ACIHW</name>
<dbReference type="KEGG" id="aho:Ahos_0174"/>
<dbReference type="InterPro" id="IPR013563">
    <property type="entry name" value="Oligopep_ABC_C"/>
</dbReference>
<dbReference type="InterPro" id="IPR017871">
    <property type="entry name" value="ABC_transporter-like_CS"/>
</dbReference>
<evidence type="ECO:0000313" key="6">
    <source>
        <dbReference type="Proteomes" id="UP000008458"/>
    </source>
</evidence>
<gene>
    <name evidence="5" type="ordered locus">Ahos_0174</name>
</gene>
<sequence>MQADNALLNINNLTLHYYTKNLEISAVDDVSIYVEKGKVLGIAGESGSGKSTLAKAIFKILPSSAKILKGEIIFDGKNILDMDEKTFSKEIRWKRISYIPQVSMNSLDPVYKIKYQLLETIFVHEDISRAEALERIEKLITSVGLPLEILNKYPHELSGGQKQRVMIAMALLLNPDLVIADEPTTALDVIIQAQIISLLKNIQQEKKLSMVFITHDLSLLAQVSDMIAIMYAGRIVEFGSVEDIYYNPKHPYTKLLLKSVPNIKDRKRKLESIPGEVPDLANPPKGCRFHPRCPLAQDICRKENPSPIRVGPNHYVSCFMVGEGNA</sequence>
<dbReference type="Gene3D" id="3.40.50.300">
    <property type="entry name" value="P-loop containing nucleotide triphosphate hydrolases"/>
    <property type="match status" value="1"/>
</dbReference>
<accession>F4B4H7</accession>
<keyword evidence="1" id="KW-0813">Transport</keyword>
<evidence type="ECO:0000259" key="4">
    <source>
        <dbReference type="PROSITE" id="PS50893"/>
    </source>
</evidence>
<dbReference type="InterPro" id="IPR027417">
    <property type="entry name" value="P-loop_NTPase"/>
</dbReference>
<protein>
    <submittedName>
        <fullName evidence="5">Oligopeptide/dipeptide ABC transporter</fullName>
    </submittedName>
</protein>
<dbReference type="GO" id="GO:0016887">
    <property type="term" value="F:ATP hydrolysis activity"/>
    <property type="evidence" value="ECO:0007669"/>
    <property type="project" value="InterPro"/>
</dbReference>
<dbReference type="CDD" id="cd03257">
    <property type="entry name" value="ABC_NikE_OppD_transporters"/>
    <property type="match status" value="1"/>
</dbReference>
<dbReference type="PROSITE" id="PS50893">
    <property type="entry name" value="ABC_TRANSPORTER_2"/>
    <property type="match status" value="1"/>
</dbReference>